<keyword evidence="7" id="KW-0539">Nucleus</keyword>
<evidence type="ECO:0000256" key="6">
    <source>
        <dbReference type="ARBA" id="ARBA00023125"/>
    </source>
</evidence>
<keyword evidence="2" id="KW-0479">Metal-binding</keyword>
<reference evidence="11" key="2">
    <citation type="submission" date="2015-02" db="UniProtKB">
        <authorList>
            <consortium name="EnsemblMetazoa"/>
        </authorList>
    </citation>
    <scope>IDENTIFICATION</scope>
</reference>
<dbReference type="EnsemblMetazoa" id="SMAR012746-RA">
    <property type="protein sequence ID" value="SMAR012746-PA"/>
    <property type="gene ID" value="SMAR012746"/>
</dbReference>
<evidence type="ECO:0000256" key="5">
    <source>
        <dbReference type="ARBA" id="ARBA00022833"/>
    </source>
</evidence>
<organism evidence="11 12">
    <name type="scientific">Strigamia maritima</name>
    <name type="common">European centipede</name>
    <name type="synonym">Geophilus maritimus</name>
    <dbReference type="NCBI Taxonomy" id="126957"/>
    <lineage>
        <taxon>Eukaryota</taxon>
        <taxon>Metazoa</taxon>
        <taxon>Ecdysozoa</taxon>
        <taxon>Arthropoda</taxon>
        <taxon>Myriapoda</taxon>
        <taxon>Chilopoda</taxon>
        <taxon>Pleurostigmophora</taxon>
        <taxon>Geophilomorpha</taxon>
        <taxon>Linotaeniidae</taxon>
        <taxon>Strigamia</taxon>
    </lineage>
</organism>
<dbReference type="GO" id="GO:0006357">
    <property type="term" value="P:regulation of transcription by RNA polymerase II"/>
    <property type="evidence" value="ECO:0007669"/>
    <property type="project" value="TreeGrafter"/>
</dbReference>
<evidence type="ECO:0000256" key="9">
    <source>
        <dbReference type="SAM" id="MobiDB-lite"/>
    </source>
</evidence>
<dbReference type="GO" id="GO:0003700">
    <property type="term" value="F:DNA-binding transcription factor activity"/>
    <property type="evidence" value="ECO:0007669"/>
    <property type="project" value="TreeGrafter"/>
</dbReference>
<feature type="region of interest" description="Disordered" evidence="9">
    <location>
        <begin position="35"/>
        <end position="70"/>
    </location>
</feature>
<evidence type="ECO:0000256" key="3">
    <source>
        <dbReference type="ARBA" id="ARBA00022737"/>
    </source>
</evidence>
<keyword evidence="6" id="KW-0238">DNA-binding</keyword>
<evidence type="ECO:0000256" key="8">
    <source>
        <dbReference type="PROSITE-ProRule" id="PRU00042"/>
    </source>
</evidence>
<reference evidence="12" key="1">
    <citation type="submission" date="2011-05" db="EMBL/GenBank/DDBJ databases">
        <authorList>
            <person name="Richards S.R."/>
            <person name="Qu J."/>
            <person name="Jiang H."/>
            <person name="Jhangiani S.N."/>
            <person name="Agravi P."/>
            <person name="Goodspeed R."/>
            <person name="Gross S."/>
            <person name="Mandapat C."/>
            <person name="Jackson L."/>
            <person name="Mathew T."/>
            <person name="Pu L."/>
            <person name="Thornton R."/>
            <person name="Saada N."/>
            <person name="Wilczek-Boney K.B."/>
            <person name="Lee S."/>
            <person name="Kovar C."/>
            <person name="Wu Y."/>
            <person name="Scherer S.E."/>
            <person name="Worley K.C."/>
            <person name="Muzny D.M."/>
            <person name="Gibbs R."/>
        </authorList>
    </citation>
    <scope>NUCLEOTIDE SEQUENCE</scope>
    <source>
        <strain evidence="12">Brora</strain>
    </source>
</reference>
<keyword evidence="3" id="KW-0677">Repeat</keyword>
<dbReference type="GO" id="GO:0008270">
    <property type="term" value="F:zinc ion binding"/>
    <property type="evidence" value="ECO:0007669"/>
    <property type="project" value="UniProtKB-KW"/>
</dbReference>
<keyword evidence="5" id="KW-0862">Zinc</keyword>
<dbReference type="GO" id="GO:0000978">
    <property type="term" value="F:RNA polymerase II cis-regulatory region sequence-specific DNA binding"/>
    <property type="evidence" value="ECO:0007669"/>
    <property type="project" value="TreeGrafter"/>
</dbReference>
<evidence type="ECO:0000313" key="11">
    <source>
        <dbReference type="EnsemblMetazoa" id="SMAR012746-PA"/>
    </source>
</evidence>
<accession>T1JFX8</accession>
<comment type="subcellular location">
    <subcellularLocation>
        <location evidence="1">Nucleus</location>
    </subcellularLocation>
</comment>
<dbReference type="InterPro" id="IPR036236">
    <property type="entry name" value="Znf_C2H2_sf"/>
</dbReference>
<proteinExistence type="predicted"/>
<dbReference type="Proteomes" id="UP000014500">
    <property type="component" value="Unassembled WGS sequence"/>
</dbReference>
<dbReference type="GO" id="GO:0005634">
    <property type="term" value="C:nucleus"/>
    <property type="evidence" value="ECO:0007669"/>
    <property type="project" value="UniProtKB-SubCell"/>
</dbReference>
<dbReference type="PANTHER" id="PTHR24404">
    <property type="entry name" value="ZINC FINGER PROTEIN"/>
    <property type="match status" value="1"/>
</dbReference>
<dbReference type="PROSITE" id="PS00028">
    <property type="entry name" value="ZINC_FINGER_C2H2_1"/>
    <property type="match status" value="4"/>
</dbReference>
<protein>
    <recommendedName>
        <fullName evidence="10">C2H2-type domain-containing protein</fullName>
    </recommendedName>
</protein>
<dbReference type="STRING" id="126957.T1JFX8"/>
<keyword evidence="4 8" id="KW-0863">Zinc-finger</keyword>
<evidence type="ECO:0000256" key="2">
    <source>
        <dbReference type="ARBA" id="ARBA00022723"/>
    </source>
</evidence>
<dbReference type="InterPro" id="IPR050589">
    <property type="entry name" value="Ikaros_C2H2-ZF"/>
</dbReference>
<dbReference type="SMART" id="SM00355">
    <property type="entry name" value="ZnF_C2H2"/>
    <property type="match status" value="6"/>
</dbReference>
<sequence length="649" mass="70921">MSSSDLNTPDRTNHSVCNDCWEVFLTNEDLESHRHHCPSQITKPENPQHEPNETELTVDNDNETPMNHQQSDTTDLTLLTAMQPQEQQTTTVNTQNGNEILAMFDQQMDQMQSGGDVTNLDNFTITITASTILNSYVQQQNEEKSDNQLLFSEQLLKSDSSQSSQQEALLTHCVGENGIINALPVSVIQKTSTTTTKTSSKRKLLPKPSGLYDLHGQEFQCSRCDFVCSNDASYRDHARSHTKVKEFACEYCGITLTKYEQMAKHLDKEHNSDLSYYCYLCYTPVDDKFSLQEHLSYCGKHGEAGKNHQPVVSTALTVPSTSQLLPNLLSGSTVNVKNVITCPKCGQILGTEESLNVSDKPIEHRCEFCSTNLTLMRQTGNTSTSSQSESKFGDMFSQPTDAMNTSQSIPSNTVSTTPLLLYTNTGSFPTTNSSSTLNSTTVDRSSVGNQNQMTVGINTSNGLVVLTLPVVTADKVSSDSSAMTGPLLQLPNGNILLLGSEMAASLNAVGAVQSSLSPTIAPAPPLVPSNDILMTAAAGAGINAPTCDSPGATPLASAFSSLVEDQYELKAKVPRYTCSQCRKTFELYQSWRRHEQKHSAPKKQHTCEICGKIFTRPKQLKEHMMKQHSNADGASEGLNNDVPMIKLGT</sequence>
<dbReference type="HOGENOM" id="CLU_422327_0_0_1"/>
<dbReference type="SUPFAM" id="SSF57667">
    <property type="entry name" value="beta-beta-alpha zinc fingers"/>
    <property type="match status" value="2"/>
</dbReference>
<name>T1JFX8_STRMM</name>
<dbReference type="InterPro" id="IPR013087">
    <property type="entry name" value="Znf_C2H2_type"/>
</dbReference>
<dbReference type="Pfam" id="PF00096">
    <property type="entry name" value="zf-C2H2"/>
    <property type="match status" value="1"/>
</dbReference>
<keyword evidence="12" id="KW-1185">Reference proteome</keyword>
<dbReference type="PROSITE" id="PS50157">
    <property type="entry name" value="ZINC_FINGER_C2H2_2"/>
    <property type="match status" value="4"/>
</dbReference>
<evidence type="ECO:0000259" key="10">
    <source>
        <dbReference type="PROSITE" id="PS50157"/>
    </source>
</evidence>
<feature type="domain" description="C2H2-type" evidence="10">
    <location>
        <begin position="605"/>
        <end position="633"/>
    </location>
</feature>
<dbReference type="AlphaFoldDB" id="T1JFX8"/>
<dbReference type="EMBL" id="JH432191">
    <property type="status" value="NOT_ANNOTATED_CDS"/>
    <property type="molecule type" value="Genomic_DNA"/>
</dbReference>
<dbReference type="PhylomeDB" id="T1JFX8"/>
<feature type="domain" description="C2H2-type" evidence="10">
    <location>
        <begin position="247"/>
        <end position="275"/>
    </location>
</feature>
<feature type="domain" description="C2H2-type" evidence="10">
    <location>
        <begin position="219"/>
        <end position="246"/>
    </location>
</feature>
<feature type="domain" description="C2H2-type" evidence="10">
    <location>
        <begin position="576"/>
        <end position="603"/>
    </location>
</feature>
<evidence type="ECO:0000313" key="12">
    <source>
        <dbReference type="Proteomes" id="UP000014500"/>
    </source>
</evidence>
<dbReference type="Gene3D" id="3.30.160.60">
    <property type="entry name" value="Classic Zinc Finger"/>
    <property type="match status" value="2"/>
</dbReference>
<dbReference type="PANTHER" id="PTHR24404:SF114">
    <property type="entry name" value="KLUMPFUSS, ISOFORM B-RELATED"/>
    <property type="match status" value="1"/>
</dbReference>
<feature type="region of interest" description="Disordered" evidence="9">
    <location>
        <begin position="625"/>
        <end position="649"/>
    </location>
</feature>
<evidence type="ECO:0000256" key="4">
    <source>
        <dbReference type="ARBA" id="ARBA00022771"/>
    </source>
</evidence>
<evidence type="ECO:0000256" key="7">
    <source>
        <dbReference type="ARBA" id="ARBA00023242"/>
    </source>
</evidence>
<evidence type="ECO:0000256" key="1">
    <source>
        <dbReference type="ARBA" id="ARBA00004123"/>
    </source>
</evidence>